<protein>
    <recommendedName>
        <fullName evidence="4">META domain-containing protein</fullName>
    </recommendedName>
</protein>
<evidence type="ECO:0000313" key="3">
    <source>
        <dbReference type="Proteomes" id="UP000536685"/>
    </source>
</evidence>
<feature type="chain" id="PRO_5039562854" description="META domain-containing protein" evidence="1">
    <location>
        <begin position="20"/>
        <end position="289"/>
    </location>
</feature>
<comment type="caution">
    <text evidence="2">The sequence shown here is derived from an EMBL/GenBank/DDBJ whole genome shotgun (WGS) entry which is preliminary data.</text>
</comment>
<evidence type="ECO:0008006" key="4">
    <source>
        <dbReference type="Google" id="ProtNLM"/>
    </source>
</evidence>
<evidence type="ECO:0000313" key="2">
    <source>
        <dbReference type="EMBL" id="MBB5843869.1"/>
    </source>
</evidence>
<dbReference type="EMBL" id="JACHMJ010000001">
    <property type="protein sequence ID" value="MBB5843869.1"/>
    <property type="molecule type" value="Genomic_DNA"/>
</dbReference>
<dbReference type="Proteomes" id="UP000536685">
    <property type="component" value="Unassembled WGS sequence"/>
</dbReference>
<gene>
    <name evidence="2" type="ORF">HD599_002192</name>
</gene>
<accession>A0A841AR21</accession>
<organism evidence="2 3">
    <name type="scientific">Conyzicola lurida</name>
    <dbReference type="NCBI Taxonomy" id="1172621"/>
    <lineage>
        <taxon>Bacteria</taxon>
        <taxon>Bacillati</taxon>
        <taxon>Actinomycetota</taxon>
        <taxon>Actinomycetes</taxon>
        <taxon>Micrococcales</taxon>
        <taxon>Microbacteriaceae</taxon>
        <taxon>Conyzicola</taxon>
    </lineage>
</organism>
<feature type="signal peptide" evidence="1">
    <location>
        <begin position="1"/>
        <end position="19"/>
    </location>
</feature>
<name>A0A841AR21_9MICO</name>
<dbReference type="PROSITE" id="PS51257">
    <property type="entry name" value="PROKAR_LIPOPROTEIN"/>
    <property type="match status" value="1"/>
</dbReference>
<evidence type="ECO:0000256" key="1">
    <source>
        <dbReference type="SAM" id="SignalP"/>
    </source>
</evidence>
<dbReference type="RefSeq" id="WP_184237384.1">
    <property type="nucleotide sequence ID" value="NZ_JACHMJ010000001.1"/>
</dbReference>
<keyword evidence="3" id="KW-1185">Reference proteome</keyword>
<sequence>MRRVFPVAIAVLVLTGCVAAPPSIPAATPPESGPASTGAVSALPLVNLWRVTEADGSGDEAYLRLDGRDLTVWTACGVATGDWRAAGGAFLADVSGGLGTGCLTENPAIPVASLEWLYAARGFRLVDDAAEVELLDSDGAVVAVLRVDGAPPANDSISDDYLRAPEVTPEIEALFAEAAPLPDGVEPADAAALVGRWEPAGDYSPDQPFVELAEDGSWTGSDGCNGGSGRWVVGDDGRILATAGPSTLIGCDGAAVPNWLAAASTAGLTDSQLVFFDTAGIELGRVAPS</sequence>
<proteinExistence type="predicted"/>
<reference evidence="2 3" key="1">
    <citation type="submission" date="2020-08" db="EMBL/GenBank/DDBJ databases">
        <title>Sequencing the genomes of 1000 actinobacteria strains.</title>
        <authorList>
            <person name="Klenk H.-P."/>
        </authorList>
    </citation>
    <scope>NUCLEOTIDE SEQUENCE [LARGE SCALE GENOMIC DNA]</scope>
    <source>
        <strain evidence="2 3">DSM 105784</strain>
    </source>
</reference>
<dbReference type="AlphaFoldDB" id="A0A841AR21"/>
<keyword evidence="1" id="KW-0732">Signal</keyword>